<sequence length="409" mass="44999">MEKSTLLFICTLLAVSWAQIIEIIPLPCNDKTVEKIGRLALTYINEDRAAGYKFSLNTITNVHLHVQGPPGKVYYIDLEVLETKCHVRSPKPWKHCDVRPVMETQTSGNCNVTILQTPHGLSYLYSYDCTLVPDEPEKLLRLCPHCPLLVPVNSAEARQAAQLSLAKYNAQSTMPDRFSLQNITRASMKNTPGQSWFAEYTIQEIDCPEELLATGLCKSEDLGRDPAGFCVGAVHGKSDPVVDVSCEIFHPQEPGAAVDGTRPKKVPEVLPAQHEKRPVTPPKTTVPQPDLNHKSSGPVQPPAIPKNPAPKPFVPFNRVTVPRVTYPAPSAHAQNTSSSESSESSSQSSEELGGTVFRPPLDFWYKNHREKRQIALGVNPSHIPEFLSVFPASPSPFRSCPGAPRFSTA</sequence>
<dbReference type="Pfam" id="PF00031">
    <property type="entry name" value="Cystatin"/>
    <property type="match status" value="2"/>
</dbReference>
<dbReference type="SMART" id="SM00043">
    <property type="entry name" value="CY"/>
    <property type="match status" value="2"/>
</dbReference>
<feature type="region of interest" description="Disordered" evidence="7">
    <location>
        <begin position="270"/>
        <end position="313"/>
    </location>
</feature>
<feature type="compositionally biased region" description="Low complexity" evidence="7">
    <location>
        <begin position="337"/>
        <end position="351"/>
    </location>
</feature>
<dbReference type="PROSITE" id="PS01254">
    <property type="entry name" value="FETUIN_1"/>
    <property type="match status" value="1"/>
</dbReference>
<dbReference type="InterPro" id="IPR046350">
    <property type="entry name" value="Cystatin_sf"/>
</dbReference>
<name>A0A9Q1G2P1_SYNKA</name>
<evidence type="ECO:0000256" key="7">
    <source>
        <dbReference type="SAM" id="MobiDB-lite"/>
    </source>
</evidence>
<evidence type="ECO:0000259" key="9">
    <source>
        <dbReference type="PROSITE" id="PS51530"/>
    </source>
</evidence>
<dbReference type="InterPro" id="IPR025764">
    <property type="entry name" value="Cystatin_Fetuin_B"/>
</dbReference>
<keyword evidence="6" id="KW-0325">Glycoprotein</keyword>
<dbReference type="PROSITE" id="PS51530">
    <property type="entry name" value="CYSTATIN_FETUIN_B"/>
    <property type="match status" value="1"/>
</dbReference>
<feature type="signal peptide" evidence="8">
    <location>
        <begin position="1"/>
        <end position="18"/>
    </location>
</feature>
<evidence type="ECO:0000256" key="3">
    <source>
        <dbReference type="ARBA" id="ARBA00022729"/>
    </source>
</evidence>
<evidence type="ECO:0000313" key="10">
    <source>
        <dbReference type="EMBL" id="KAJ8374363.1"/>
    </source>
</evidence>
<accession>A0A9Q1G2P1</accession>
<dbReference type="GO" id="GO:0004869">
    <property type="term" value="F:cysteine-type endopeptidase inhibitor activity"/>
    <property type="evidence" value="ECO:0007669"/>
    <property type="project" value="InterPro"/>
</dbReference>
<proteinExistence type="predicted"/>
<evidence type="ECO:0000256" key="6">
    <source>
        <dbReference type="ARBA" id="ARBA00023180"/>
    </source>
</evidence>
<feature type="chain" id="PRO_5040269496" description="Cystatin fetuin-B-type domain-containing protein" evidence="8">
    <location>
        <begin position="19"/>
        <end position="409"/>
    </location>
</feature>
<evidence type="ECO:0000256" key="2">
    <source>
        <dbReference type="ARBA" id="ARBA00022525"/>
    </source>
</evidence>
<feature type="region of interest" description="Disordered" evidence="7">
    <location>
        <begin position="390"/>
        <end position="409"/>
    </location>
</feature>
<dbReference type="AlphaFoldDB" id="A0A9Q1G2P1"/>
<evidence type="ECO:0000256" key="4">
    <source>
        <dbReference type="ARBA" id="ARBA00022737"/>
    </source>
</evidence>
<protein>
    <recommendedName>
        <fullName evidence="9">Cystatin fetuin-B-type domain-containing protein</fullName>
    </recommendedName>
</protein>
<evidence type="ECO:0000313" key="11">
    <source>
        <dbReference type="Proteomes" id="UP001152622"/>
    </source>
</evidence>
<comment type="subcellular location">
    <subcellularLocation>
        <location evidence="1">Secreted</location>
    </subcellularLocation>
</comment>
<keyword evidence="3 8" id="KW-0732">Signal</keyword>
<keyword evidence="4" id="KW-0677">Repeat</keyword>
<dbReference type="PANTHER" id="PTHR13814">
    <property type="entry name" value="FETUIN"/>
    <property type="match status" value="1"/>
</dbReference>
<dbReference type="CDD" id="cd00042">
    <property type="entry name" value="CY"/>
    <property type="match status" value="2"/>
</dbReference>
<reference evidence="10" key="1">
    <citation type="journal article" date="2023" name="Science">
        <title>Genome structures resolve the early diversification of teleost fishes.</title>
        <authorList>
            <person name="Parey E."/>
            <person name="Louis A."/>
            <person name="Montfort J."/>
            <person name="Bouchez O."/>
            <person name="Roques C."/>
            <person name="Iampietro C."/>
            <person name="Lluch J."/>
            <person name="Castinel A."/>
            <person name="Donnadieu C."/>
            <person name="Desvignes T."/>
            <person name="Floi Bucao C."/>
            <person name="Jouanno E."/>
            <person name="Wen M."/>
            <person name="Mejri S."/>
            <person name="Dirks R."/>
            <person name="Jansen H."/>
            <person name="Henkel C."/>
            <person name="Chen W.J."/>
            <person name="Zahm M."/>
            <person name="Cabau C."/>
            <person name="Klopp C."/>
            <person name="Thompson A.W."/>
            <person name="Robinson-Rechavi M."/>
            <person name="Braasch I."/>
            <person name="Lecointre G."/>
            <person name="Bobe J."/>
            <person name="Postlethwait J.H."/>
            <person name="Berthelot C."/>
            <person name="Roest Crollius H."/>
            <person name="Guiguen Y."/>
        </authorList>
    </citation>
    <scope>NUCLEOTIDE SEQUENCE</scope>
    <source>
        <strain evidence="10">WJC10195</strain>
    </source>
</reference>
<dbReference type="Proteomes" id="UP001152622">
    <property type="component" value="Chromosome 2"/>
</dbReference>
<dbReference type="InterPro" id="IPR050735">
    <property type="entry name" value="Kininogen_Fetuin_HRG"/>
</dbReference>
<dbReference type="OrthoDB" id="9941887at2759"/>
<feature type="domain" description="Cystatin fetuin-B-type" evidence="9">
    <location>
        <begin position="17"/>
        <end position="130"/>
    </location>
</feature>
<dbReference type="Gene3D" id="3.10.450.10">
    <property type="match status" value="2"/>
</dbReference>
<dbReference type="InterPro" id="IPR000010">
    <property type="entry name" value="Cystatin_dom"/>
</dbReference>
<evidence type="ECO:0000256" key="5">
    <source>
        <dbReference type="ARBA" id="ARBA00023157"/>
    </source>
</evidence>
<dbReference type="GO" id="GO:0005615">
    <property type="term" value="C:extracellular space"/>
    <property type="evidence" value="ECO:0007669"/>
    <property type="project" value="InterPro"/>
</dbReference>
<dbReference type="PANTHER" id="PTHR13814:SF15">
    <property type="entry name" value="SI:CH211-262H13.5"/>
    <property type="match status" value="1"/>
</dbReference>
<evidence type="ECO:0000256" key="8">
    <source>
        <dbReference type="SAM" id="SignalP"/>
    </source>
</evidence>
<dbReference type="SUPFAM" id="SSF54403">
    <property type="entry name" value="Cystatin/monellin"/>
    <property type="match status" value="2"/>
</dbReference>
<comment type="caution">
    <text evidence="10">The sequence shown here is derived from an EMBL/GenBank/DDBJ whole genome shotgun (WGS) entry which is preliminary data.</text>
</comment>
<keyword evidence="2" id="KW-0964">Secreted</keyword>
<evidence type="ECO:0000256" key="1">
    <source>
        <dbReference type="ARBA" id="ARBA00004613"/>
    </source>
</evidence>
<dbReference type="InterPro" id="IPR001363">
    <property type="entry name" value="Prot_inh_fetuin_CS"/>
</dbReference>
<dbReference type="EMBL" id="JAINUF010000002">
    <property type="protein sequence ID" value="KAJ8374363.1"/>
    <property type="molecule type" value="Genomic_DNA"/>
</dbReference>
<keyword evidence="5" id="KW-1015">Disulfide bond</keyword>
<gene>
    <name evidence="10" type="ORF">SKAU_G00049430</name>
</gene>
<keyword evidence="11" id="KW-1185">Reference proteome</keyword>
<organism evidence="10 11">
    <name type="scientific">Synaphobranchus kaupii</name>
    <name type="common">Kaup's arrowtooth eel</name>
    <dbReference type="NCBI Taxonomy" id="118154"/>
    <lineage>
        <taxon>Eukaryota</taxon>
        <taxon>Metazoa</taxon>
        <taxon>Chordata</taxon>
        <taxon>Craniata</taxon>
        <taxon>Vertebrata</taxon>
        <taxon>Euteleostomi</taxon>
        <taxon>Actinopterygii</taxon>
        <taxon>Neopterygii</taxon>
        <taxon>Teleostei</taxon>
        <taxon>Anguilliformes</taxon>
        <taxon>Synaphobranchidae</taxon>
        <taxon>Synaphobranchus</taxon>
    </lineage>
</organism>
<feature type="region of interest" description="Disordered" evidence="7">
    <location>
        <begin position="328"/>
        <end position="354"/>
    </location>
</feature>
<feature type="compositionally biased region" description="Pro residues" evidence="7">
    <location>
        <begin position="299"/>
        <end position="313"/>
    </location>
</feature>